<dbReference type="SUPFAM" id="SSF56112">
    <property type="entry name" value="Protein kinase-like (PK-like)"/>
    <property type="match status" value="1"/>
</dbReference>
<reference evidence="3 4" key="1">
    <citation type="submission" date="2019-03" db="EMBL/GenBank/DDBJ databases">
        <title>Genomic Encyclopedia of Type Strains, Phase IV (KMG-IV): sequencing the most valuable type-strain genomes for metagenomic binning, comparative biology and taxonomic classification.</title>
        <authorList>
            <person name="Goeker M."/>
        </authorList>
    </citation>
    <scope>NUCLEOTIDE SEQUENCE [LARGE SCALE GENOMIC DNA]</scope>
    <source>
        <strain evidence="3 4">DSM 4868</strain>
    </source>
</reference>
<dbReference type="PANTHER" id="PTHR12149">
    <property type="entry name" value="FRUCTOSAMINE 3 KINASE-RELATED PROTEIN"/>
    <property type="match status" value="1"/>
</dbReference>
<dbReference type="EMBL" id="SLWW01000016">
    <property type="protein sequence ID" value="TCO69310.1"/>
    <property type="molecule type" value="Genomic_DNA"/>
</dbReference>
<sequence>MADRAAIEALLGAPVAGMAPLHGGDLSEVVRVTMADGGRVVAKTGPMVAREARMLAAMARAGVPCPAVIAVADDLLVMAHLDETRARAAGWAALGIALARLHAVEGTAYGWDEDYAFGAAALPNAACGDWPEFWAARRLLAWPEALPADIAARVDRLAARLPDLLPRRPPCALLHGDLWAGNVLFTAGGAALIDPACYHGHAEVDLAMLHLFGRPGPDFAAAYGPPETGWKDRRGVYQLWPALVHLRLFGGGYRGMAEACLATVGA</sequence>
<dbReference type="GO" id="GO:0016301">
    <property type="term" value="F:kinase activity"/>
    <property type="evidence" value="ECO:0007669"/>
    <property type="project" value="UniProtKB-UniRule"/>
</dbReference>
<evidence type="ECO:0000256" key="1">
    <source>
        <dbReference type="ARBA" id="ARBA00009460"/>
    </source>
</evidence>
<keyword evidence="2" id="KW-0808">Transferase</keyword>
<dbReference type="Proteomes" id="UP000295142">
    <property type="component" value="Unassembled WGS sequence"/>
</dbReference>
<dbReference type="PIRSF" id="PIRSF006221">
    <property type="entry name" value="Ketosamine-3-kinase"/>
    <property type="match status" value="1"/>
</dbReference>
<gene>
    <name evidence="3" type="ORF">EV655_11638</name>
</gene>
<comment type="caution">
    <text evidence="3">The sequence shown here is derived from an EMBL/GenBank/DDBJ whole genome shotgun (WGS) entry which is preliminary data.</text>
</comment>
<dbReference type="RefSeq" id="WP_132546430.1">
    <property type="nucleotide sequence ID" value="NZ_SLWW01000016.1"/>
</dbReference>
<dbReference type="Pfam" id="PF03881">
    <property type="entry name" value="Fructosamin_kin"/>
    <property type="match status" value="1"/>
</dbReference>
<dbReference type="AlphaFoldDB" id="A0A4V2S9V0"/>
<name>A0A4V2S9V0_9RHOB</name>
<evidence type="ECO:0000313" key="4">
    <source>
        <dbReference type="Proteomes" id="UP000295142"/>
    </source>
</evidence>
<dbReference type="OrthoDB" id="5291879at2"/>
<proteinExistence type="inferred from homology"/>
<evidence type="ECO:0000313" key="3">
    <source>
        <dbReference type="EMBL" id="TCO69310.1"/>
    </source>
</evidence>
<dbReference type="Gene3D" id="3.30.200.20">
    <property type="entry name" value="Phosphorylase Kinase, domain 1"/>
    <property type="match status" value="1"/>
</dbReference>
<keyword evidence="2 3" id="KW-0418">Kinase</keyword>
<dbReference type="InterPro" id="IPR016477">
    <property type="entry name" value="Fructo-/Ketosamine-3-kinase"/>
</dbReference>
<protein>
    <submittedName>
        <fullName evidence="3">Fructosamine-3-kinase</fullName>
    </submittedName>
</protein>
<dbReference type="PANTHER" id="PTHR12149:SF8">
    <property type="entry name" value="PROTEIN-RIBULOSAMINE 3-KINASE"/>
    <property type="match status" value="1"/>
</dbReference>
<dbReference type="Gene3D" id="3.90.1200.10">
    <property type="match status" value="1"/>
</dbReference>
<keyword evidence="4" id="KW-1185">Reference proteome</keyword>
<evidence type="ECO:0000256" key="2">
    <source>
        <dbReference type="PIRNR" id="PIRNR006221"/>
    </source>
</evidence>
<organism evidence="3 4">
    <name type="scientific">Rhodovulum euryhalinum</name>
    <dbReference type="NCBI Taxonomy" id="35805"/>
    <lineage>
        <taxon>Bacteria</taxon>
        <taxon>Pseudomonadati</taxon>
        <taxon>Pseudomonadota</taxon>
        <taxon>Alphaproteobacteria</taxon>
        <taxon>Rhodobacterales</taxon>
        <taxon>Paracoccaceae</taxon>
        <taxon>Rhodovulum</taxon>
    </lineage>
</organism>
<accession>A0A4V2S9V0</accession>
<comment type="similarity">
    <text evidence="1 2">Belongs to the fructosamine kinase family.</text>
</comment>
<dbReference type="InterPro" id="IPR011009">
    <property type="entry name" value="Kinase-like_dom_sf"/>
</dbReference>